<keyword evidence="9 20" id="KW-1133">Transmembrane helix</keyword>
<gene>
    <name evidence="23" type="ORF">B0A52_09403</name>
</gene>
<dbReference type="AlphaFoldDB" id="A0A438MSJ7"/>
<keyword evidence="10" id="KW-0072">Autophagy</keyword>
<feature type="domain" description="MRH" evidence="22">
    <location>
        <begin position="24"/>
        <end position="197"/>
    </location>
</feature>
<evidence type="ECO:0000256" key="18">
    <source>
        <dbReference type="SAM" id="Coils"/>
    </source>
</evidence>
<dbReference type="InterPro" id="IPR044865">
    <property type="entry name" value="MRH_dom"/>
</dbReference>
<accession>A0A438MSJ7</accession>
<evidence type="ECO:0000256" key="5">
    <source>
        <dbReference type="ARBA" id="ARBA00008045"/>
    </source>
</evidence>
<evidence type="ECO:0000256" key="7">
    <source>
        <dbReference type="ARBA" id="ARBA00022692"/>
    </source>
</evidence>
<dbReference type="InterPro" id="IPR016661">
    <property type="entry name" value="PFDN4"/>
</dbReference>
<keyword evidence="13 20" id="KW-0472">Membrane</keyword>
<evidence type="ECO:0000256" key="10">
    <source>
        <dbReference type="ARBA" id="ARBA00023006"/>
    </source>
</evidence>
<dbReference type="PROSITE" id="PS51914">
    <property type="entry name" value="MRH"/>
    <property type="match status" value="1"/>
</dbReference>
<evidence type="ECO:0000256" key="6">
    <source>
        <dbReference type="ARBA" id="ARBA00013776"/>
    </source>
</evidence>
<evidence type="ECO:0000256" key="8">
    <source>
        <dbReference type="ARBA" id="ARBA00022729"/>
    </source>
</evidence>
<dbReference type="Gene3D" id="2.70.130.10">
    <property type="entry name" value="Mannose-6-phosphate receptor binding domain"/>
    <property type="match status" value="1"/>
</dbReference>
<evidence type="ECO:0000256" key="3">
    <source>
        <dbReference type="ARBA" id="ARBA00004614"/>
    </source>
</evidence>
<dbReference type="FunFam" id="1.10.287.370:FF:000005">
    <property type="entry name" value="Prefoldin subunit 4"/>
    <property type="match status" value="1"/>
</dbReference>
<name>A0A438MSJ7_EXOME</name>
<comment type="subcellular location">
    <subcellularLocation>
        <location evidence="2">Cytoplasmic vesicle membrane</location>
        <topology evidence="2">Single-pass type I membrane protein</topology>
    </subcellularLocation>
    <subcellularLocation>
        <location evidence="3">Golgi apparatus membrane</location>
        <topology evidence="3">Single-pass type I membrane protein</topology>
    </subcellularLocation>
    <subcellularLocation>
        <location evidence="1">Mitochondrion membrane</location>
        <topology evidence="1">Single-pass membrane protein</topology>
    </subcellularLocation>
</comment>
<comment type="similarity">
    <text evidence="4">Belongs to the ATG27 family.</text>
</comment>
<dbReference type="GO" id="GO:0006914">
    <property type="term" value="P:autophagy"/>
    <property type="evidence" value="ECO:0007669"/>
    <property type="project" value="UniProtKB-KW"/>
</dbReference>
<evidence type="ECO:0000256" key="9">
    <source>
        <dbReference type="ARBA" id="ARBA00022989"/>
    </source>
</evidence>
<evidence type="ECO:0000256" key="1">
    <source>
        <dbReference type="ARBA" id="ARBA00004304"/>
    </source>
</evidence>
<comment type="similarity">
    <text evidence="5">Belongs to the prefoldin subunit beta family.</text>
</comment>
<dbReference type="InterPro" id="IPR018939">
    <property type="entry name" value="Autophagy-rel_prot_27"/>
</dbReference>
<evidence type="ECO:0000256" key="4">
    <source>
        <dbReference type="ARBA" id="ARBA00005363"/>
    </source>
</evidence>
<feature type="compositionally biased region" description="Polar residues" evidence="19">
    <location>
        <begin position="160"/>
        <end position="169"/>
    </location>
</feature>
<dbReference type="GO" id="GO:0031966">
    <property type="term" value="C:mitochondrial membrane"/>
    <property type="evidence" value="ECO:0007669"/>
    <property type="project" value="UniProtKB-SubCell"/>
</dbReference>
<evidence type="ECO:0000256" key="14">
    <source>
        <dbReference type="ARBA" id="ARBA00023157"/>
    </source>
</evidence>
<dbReference type="Pfam" id="PF01920">
    <property type="entry name" value="Prefoldin_2"/>
    <property type="match status" value="1"/>
</dbReference>
<proteinExistence type="inferred from homology"/>
<keyword evidence="16" id="KW-0968">Cytoplasmic vesicle</keyword>
<organism evidence="23 24">
    <name type="scientific">Exophiala mesophila</name>
    <name type="common">Black yeast-like fungus</name>
    <dbReference type="NCBI Taxonomy" id="212818"/>
    <lineage>
        <taxon>Eukaryota</taxon>
        <taxon>Fungi</taxon>
        <taxon>Dikarya</taxon>
        <taxon>Ascomycota</taxon>
        <taxon>Pezizomycotina</taxon>
        <taxon>Eurotiomycetes</taxon>
        <taxon>Chaetothyriomycetidae</taxon>
        <taxon>Chaetothyriales</taxon>
        <taxon>Herpotrichiellaceae</taxon>
        <taxon>Exophiala</taxon>
    </lineage>
</organism>
<dbReference type="VEuPathDB" id="FungiDB:PV10_01149"/>
<keyword evidence="12" id="KW-0496">Mitochondrion</keyword>
<dbReference type="InterPro" id="IPR009053">
    <property type="entry name" value="Prefoldin"/>
</dbReference>
<feature type="coiled-coil region" evidence="18">
    <location>
        <begin position="314"/>
        <end position="398"/>
    </location>
</feature>
<evidence type="ECO:0000259" key="22">
    <source>
        <dbReference type="PROSITE" id="PS51914"/>
    </source>
</evidence>
<dbReference type="OrthoDB" id="29460at2759"/>
<keyword evidence="14" id="KW-1015">Disulfide bond</keyword>
<dbReference type="Pfam" id="PF09451">
    <property type="entry name" value="ATG27"/>
    <property type="match status" value="1"/>
</dbReference>
<dbReference type="Gene3D" id="1.10.287.370">
    <property type="match status" value="1"/>
</dbReference>
<dbReference type="EMBL" id="NAJM01000058">
    <property type="protein sequence ID" value="RVX66652.1"/>
    <property type="molecule type" value="Genomic_DNA"/>
</dbReference>
<evidence type="ECO:0000256" key="16">
    <source>
        <dbReference type="ARBA" id="ARBA00023329"/>
    </source>
</evidence>
<dbReference type="SUPFAM" id="SSF46579">
    <property type="entry name" value="Prefoldin"/>
    <property type="match status" value="1"/>
</dbReference>
<evidence type="ECO:0000256" key="20">
    <source>
        <dbReference type="SAM" id="Phobius"/>
    </source>
</evidence>
<comment type="function">
    <text evidence="17">Binds specifically to cytosolic chaperonin (c-CPN) and transfers target proteins to it. Binds to nascent polypeptide chain and promotes folding in an environment in which there are many competing pathways for nonnative proteins.</text>
</comment>
<dbReference type="GO" id="GO:0006457">
    <property type="term" value="P:protein folding"/>
    <property type="evidence" value="ECO:0007669"/>
    <property type="project" value="InterPro"/>
</dbReference>
<keyword evidence="18" id="KW-0175">Coiled coil</keyword>
<protein>
    <recommendedName>
        <fullName evidence="6">Autophagy-related protein 27</fullName>
    </recommendedName>
</protein>
<evidence type="ECO:0000256" key="15">
    <source>
        <dbReference type="ARBA" id="ARBA00023186"/>
    </source>
</evidence>
<dbReference type="Proteomes" id="UP000288859">
    <property type="component" value="Unassembled WGS sequence"/>
</dbReference>
<keyword evidence="11" id="KW-0333">Golgi apparatus</keyword>
<sequence length="411" mass="45727">MKVATASLLSIPLFISQLTTAVSLQCDNVQLDKKKFDLSKLSGRHSCPAGTRVCGVVSSWNPADDPDKKHVEIENVIPVAGNFETSTGQGLSPVITRLKSQDANADGLQIELSGGTYNKLKQKAVIQLQCDLDRTGNEQRRKRAEASDDDDDDKDKSGQDESPSTSSLQFVSYGEVEGKERTQVLRLNWRTKYACEDFTEDDGSDKKTGWGFFTWFILIAFLGISAYLIFGSWLNYNRYGARGWDLLPHGDTIRDIPYLVKDLSRKVVDTVSGGGPRGGYSALSKEEENESTDAEVTKEDQDKINMFSKLHNRTKLLEDELSQKQKDKEDLEELSTELELADEDELVPYKIGDSFMSLPLEEAQELLSNATSELESEVSTLEEELAGLKEEIDGLKAHLYARFGKGINLEA</sequence>
<keyword evidence="8 21" id="KW-0732">Signal</keyword>
<evidence type="ECO:0000256" key="11">
    <source>
        <dbReference type="ARBA" id="ARBA00023034"/>
    </source>
</evidence>
<dbReference type="GO" id="GO:0030659">
    <property type="term" value="C:cytoplasmic vesicle membrane"/>
    <property type="evidence" value="ECO:0007669"/>
    <property type="project" value="UniProtKB-SubCell"/>
</dbReference>
<dbReference type="InterPro" id="IPR002777">
    <property type="entry name" value="PFD_beta-like"/>
</dbReference>
<feature type="signal peptide" evidence="21">
    <location>
        <begin position="1"/>
        <end position="21"/>
    </location>
</feature>
<comment type="caution">
    <text evidence="23">The sequence shown here is derived from an EMBL/GenBank/DDBJ whole genome shotgun (WGS) entry which is preliminary data.</text>
</comment>
<dbReference type="InterPro" id="IPR009011">
    <property type="entry name" value="Man6P_isomerase_rcpt-bd_dom_sf"/>
</dbReference>
<feature type="chain" id="PRO_5019109629" description="Autophagy-related protein 27" evidence="21">
    <location>
        <begin position="22"/>
        <end position="411"/>
    </location>
</feature>
<feature type="region of interest" description="Disordered" evidence="19">
    <location>
        <begin position="136"/>
        <end position="169"/>
    </location>
</feature>
<dbReference type="PANTHER" id="PTHR21100:SF9">
    <property type="entry name" value="PREFOLDIN SUBUNIT 4"/>
    <property type="match status" value="1"/>
</dbReference>
<dbReference type="GO" id="GO:0016272">
    <property type="term" value="C:prefoldin complex"/>
    <property type="evidence" value="ECO:0007669"/>
    <property type="project" value="InterPro"/>
</dbReference>
<dbReference type="GO" id="GO:0051082">
    <property type="term" value="F:unfolded protein binding"/>
    <property type="evidence" value="ECO:0007669"/>
    <property type="project" value="InterPro"/>
</dbReference>
<keyword evidence="7 20" id="KW-0812">Transmembrane</keyword>
<evidence type="ECO:0000313" key="24">
    <source>
        <dbReference type="Proteomes" id="UP000288859"/>
    </source>
</evidence>
<evidence type="ECO:0000256" key="19">
    <source>
        <dbReference type="SAM" id="MobiDB-lite"/>
    </source>
</evidence>
<feature type="transmembrane region" description="Helical" evidence="20">
    <location>
        <begin position="210"/>
        <end position="230"/>
    </location>
</feature>
<evidence type="ECO:0000256" key="17">
    <source>
        <dbReference type="ARBA" id="ARBA00024667"/>
    </source>
</evidence>
<dbReference type="PANTHER" id="PTHR21100">
    <property type="entry name" value="PREFOLDIN SUBUNIT 4"/>
    <property type="match status" value="1"/>
</dbReference>
<dbReference type="GO" id="GO:0000139">
    <property type="term" value="C:Golgi membrane"/>
    <property type="evidence" value="ECO:0007669"/>
    <property type="project" value="UniProtKB-SubCell"/>
</dbReference>
<keyword evidence="15" id="KW-0143">Chaperone</keyword>
<evidence type="ECO:0000256" key="13">
    <source>
        <dbReference type="ARBA" id="ARBA00023136"/>
    </source>
</evidence>
<evidence type="ECO:0000256" key="21">
    <source>
        <dbReference type="SAM" id="SignalP"/>
    </source>
</evidence>
<evidence type="ECO:0000256" key="2">
    <source>
        <dbReference type="ARBA" id="ARBA00004358"/>
    </source>
</evidence>
<evidence type="ECO:0000313" key="23">
    <source>
        <dbReference type="EMBL" id="RVX66652.1"/>
    </source>
</evidence>
<reference evidence="23 24" key="1">
    <citation type="submission" date="2017-03" db="EMBL/GenBank/DDBJ databases">
        <title>Genomes of endolithic fungi from Antarctica.</title>
        <authorList>
            <person name="Coleine C."/>
            <person name="Masonjones S."/>
            <person name="Stajich J.E."/>
        </authorList>
    </citation>
    <scope>NUCLEOTIDE SEQUENCE [LARGE SCALE GENOMIC DNA]</scope>
    <source>
        <strain evidence="23 24">CCFEE 6314</strain>
    </source>
</reference>
<dbReference type="CDD" id="cd23165">
    <property type="entry name" value="Prefoldin_4"/>
    <property type="match status" value="1"/>
</dbReference>
<evidence type="ECO:0000256" key="12">
    <source>
        <dbReference type="ARBA" id="ARBA00023128"/>
    </source>
</evidence>